<evidence type="ECO:0000313" key="15">
    <source>
        <dbReference type="Proteomes" id="UP001228049"/>
    </source>
</evidence>
<evidence type="ECO:0000256" key="1">
    <source>
        <dbReference type="ARBA" id="ARBA00004323"/>
    </source>
</evidence>
<dbReference type="Gene3D" id="3.90.550.50">
    <property type="match status" value="1"/>
</dbReference>
<evidence type="ECO:0000256" key="8">
    <source>
        <dbReference type="ARBA" id="ARBA00022989"/>
    </source>
</evidence>
<dbReference type="GO" id="GO:0006493">
    <property type="term" value="P:protein O-linked glycosylation"/>
    <property type="evidence" value="ECO:0007669"/>
    <property type="project" value="TreeGrafter"/>
</dbReference>
<dbReference type="FunFam" id="3.90.550.50:FF:000001">
    <property type="entry name" value="Hexosyltransferase"/>
    <property type="match status" value="1"/>
</dbReference>
<evidence type="ECO:0000256" key="7">
    <source>
        <dbReference type="ARBA" id="ARBA00022968"/>
    </source>
</evidence>
<keyword evidence="12" id="KW-0325">Glycoprotein</keyword>
<comment type="pathway">
    <text evidence="2">Protein modification; protein glycosylation.</text>
</comment>
<dbReference type="InterPro" id="IPR002659">
    <property type="entry name" value="Glyco_trans_31"/>
</dbReference>
<keyword evidence="11 13" id="KW-0472">Membrane</keyword>
<gene>
    <name evidence="14" type="ORF">KUDE01_010988</name>
</gene>
<keyword evidence="9 13" id="KW-0333">Golgi apparatus</keyword>
<dbReference type="GO" id="GO:0030311">
    <property type="term" value="P:poly-N-acetyllactosamine biosynthetic process"/>
    <property type="evidence" value="ECO:0007669"/>
    <property type="project" value="TreeGrafter"/>
</dbReference>
<evidence type="ECO:0000256" key="2">
    <source>
        <dbReference type="ARBA" id="ARBA00004922"/>
    </source>
</evidence>
<feature type="transmembrane region" description="Helical" evidence="13">
    <location>
        <begin position="12"/>
        <end position="33"/>
    </location>
</feature>
<comment type="caution">
    <text evidence="14">The sequence shown here is derived from an EMBL/GenBank/DDBJ whole genome shotgun (WGS) entry which is preliminary data.</text>
</comment>
<evidence type="ECO:0000256" key="9">
    <source>
        <dbReference type="ARBA" id="ARBA00023034"/>
    </source>
</evidence>
<protein>
    <recommendedName>
        <fullName evidence="13">Hexosyltransferase</fullName>
        <ecNumber evidence="13">2.4.1.-</ecNumber>
    </recommendedName>
</protein>
<organism evidence="14 15">
    <name type="scientific">Dissostichus eleginoides</name>
    <name type="common">Patagonian toothfish</name>
    <name type="synonym">Dissostichus amissus</name>
    <dbReference type="NCBI Taxonomy" id="100907"/>
    <lineage>
        <taxon>Eukaryota</taxon>
        <taxon>Metazoa</taxon>
        <taxon>Chordata</taxon>
        <taxon>Craniata</taxon>
        <taxon>Vertebrata</taxon>
        <taxon>Euteleostomi</taxon>
        <taxon>Actinopterygii</taxon>
        <taxon>Neopterygii</taxon>
        <taxon>Teleostei</taxon>
        <taxon>Neoteleostei</taxon>
        <taxon>Acanthomorphata</taxon>
        <taxon>Eupercaria</taxon>
        <taxon>Perciformes</taxon>
        <taxon>Notothenioidei</taxon>
        <taxon>Nototheniidae</taxon>
        <taxon>Dissostichus</taxon>
    </lineage>
</organism>
<keyword evidence="7 13" id="KW-0735">Signal-anchor</keyword>
<dbReference type="GO" id="GO:0008194">
    <property type="term" value="F:UDP-glycosyltransferase activity"/>
    <property type="evidence" value="ECO:0007669"/>
    <property type="project" value="TreeGrafter"/>
</dbReference>
<name>A0AAD9FJP5_DISEL</name>
<dbReference type="EC" id="2.4.1.-" evidence="13"/>
<dbReference type="GO" id="GO:0006629">
    <property type="term" value="P:lipid metabolic process"/>
    <property type="evidence" value="ECO:0007669"/>
    <property type="project" value="UniProtKB-KW"/>
</dbReference>
<dbReference type="PANTHER" id="PTHR11214">
    <property type="entry name" value="BETA-1,3-N-ACETYLGLUCOSAMINYLTRANSFERASE"/>
    <property type="match status" value="1"/>
</dbReference>
<keyword evidence="6 13" id="KW-0812">Transmembrane</keyword>
<dbReference type="EMBL" id="JASDAP010000004">
    <property type="protein sequence ID" value="KAK1903801.1"/>
    <property type="molecule type" value="Genomic_DNA"/>
</dbReference>
<evidence type="ECO:0000256" key="11">
    <source>
        <dbReference type="ARBA" id="ARBA00023136"/>
    </source>
</evidence>
<comment type="subcellular location">
    <subcellularLocation>
        <location evidence="1 13">Golgi apparatus membrane</location>
        <topology evidence="1 13">Single-pass type II membrane protein</topology>
    </subcellularLocation>
</comment>
<accession>A0AAD9FJP5</accession>
<dbReference type="AlphaFoldDB" id="A0AAD9FJP5"/>
<proteinExistence type="inferred from homology"/>
<keyword evidence="10" id="KW-0443">Lipid metabolism</keyword>
<dbReference type="GO" id="GO:0000139">
    <property type="term" value="C:Golgi membrane"/>
    <property type="evidence" value="ECO:0007669"/>
    <property type="project" value="UniProtKB-SubCell"/>
</dbReference>
<evidence type="ECO:0000256" key="12">
    <source>
        <dbReference type="ARBA" id="ARBA00023180"/>
    </source>
</evidence>
<dbReference type="Proteomes" id="UP001228049">
    <property type="component" value="Unassembled WGS sequence"/>
</dbReference>
<evidence type="ECO:0000313" key="14">
    <source>
        <dbReference type="EMBL" id="KAK1903801.1"/>
    </source>
</evidence>
<evidence type="ECO:0000256" key="6">
    <source>
        <dbReference type="ARBA" id="ARBA00022692"/>
    </source>
</evidence>
<keyword evidence="15" id="KW-1185">Reference proteome</keyword>
<keyword evidence="5" id="KW-0808">Transferase</keyword>
<dbReference type="GO" id="GO:0016758">
    <property type="term" value="F:hexosyltransferase activity"/>
    <property type="evidence" value="ECO:0007669"/>
    <property type="project" value="InterPro"/>
</dbReference>
<evidence type="ECO:0000256" key="5">
    <source>
        <dbReference type="ARBA" id="ARBA00022679"/>
    </source>
</evidence>
<sequence length="457" mass="52039">MARCFCRWRRVLICVCTPFISLALLLFLIMVMLCTAMESGIRNPHFVAPGNHKIEGLAPLPKTFWDTSQHSQAIWNRLQLTNDRRFNPILHPKKLTRRFGNGNFNEATLKNVYSEVTDSNTNYDKLPQQIQDFVSHMQRRDYPLLLQPDGVCGAGAQDEKEPPLLLLAIKSTELNFKNRHVIRQTWGQGGWVAGRKRNSNGGGYVRRVFLLGKENTEELGVDLSEILQMESKLHGDILQWDFSDTFFNLTLKDVLFWSWFSSSCGQTSFVFKGDDDVFVNTPNMLSYLKGELKKPQAQESMKGFMAGDVIIRALPNRVNNSKYYVPESFYKGQYPLYAGGGGVVYSGLLAKRLHDVSKRVHLFPIDDVYVGMCMARLNAGPVHHPAFLTFDFTGNDEDQLCSYHGILLVHRRLPNQVLKLWANMKKTEAQCWGVPLRGGDKKKHNTVSKPQVTLKIH</sequence>
<keyword evidence="8 13" id="KW-1133">Transmembrane helix</keyword>
<dbReference type="PANTHER" id="PTHR11214:SF234">
    <property type="entry name" value="HEXOSYLTRANSFERASE"/>
    <property type="match status" value="1"/>
</dbReference>
<keyword evidence="4 13" id="KW-0328">Glycosyltransferase</keyword>
<comment type="similarity">
    <text evidence="3 13">Belongs to the glycosyltransferase 31 family.</text>
</comment>
<evidence type="ECO:0000256" key="13">
    <source>
        <dbReference type="RuleBase" id="RU363063"/>
    </source>
</evidence>
<dbReference type="Pfam" id="PF01762">
    <property type="entry name" value="Galactosyl_T"/>
    <property type="match status" value="1"/>
</dbReference>
<evidence type="ECO:0000256" key="3">
    <source>
        <dbReference type="ARBA" id="ARBA00008661"/>
    </source>
</evidence>
<reference evidence="14" key="1">
    <citation type="submission" date="2023-04" db="EMBL/GenBank/DDBJ databases">
        <title>Chromosome-level genome of Chaenocephalus aceratus.</title>
        <authorList>
            <person name="Park H."/>
        </authorList>
    </citation>
    <scope>NUCLEOTIDE SEQUENCE</scope>
    <source>
        <strain evidence="14">DE</strain>
        <tissue evidence="14">Muscle</tissue>
    </source>
</reference>
<evidence type="ECO:0000256" key="10">
    <source>
        <dbReference type="ARBA" id="ARBA00023098"/>
    </source>
</evidence>
<evidence type="ECO:0000256" key="4">
    <source>
        <dbReference type="ARBA" id="ARBA00022676"/>
    </source>
</evidence>